<keyword evidence="3" id="KW-0067">ATP-binding</keyword>
<dbReference type="SUPFAM" id="SSF55681">
    <property type="entry name" value="Class II aaRS and biotin synthetases"/>
    <property type="match status" value="1"/>
</dbReference>
<dbReference type="PROSITE" id="PS51733">
    <property type="entry name" value="BPL_LPL_CATALYTIC"/>
    <property type="match status" value="1"/>
</dbReference>
<feature type="binding site" evidence="3">
    <location>
        <position position="190"/>
    </location>
    <ligand>
        <name>biotin</name>
        <dbReference type="ChEBI" id="CHEBI:57586"/>
    </ligand>
</feature>
<feature type="DNA-binding region" description="H-T-H motif" evidence="3">
    <location>
        <begin position="21"/>
        <end position="40"/>
    </location>
</feature>
<dbReference type="GO" id="GO:0004077">
    <property type="term" value="F:biotin--[biotin carboxyl-carrier protein] ligase activity"/>
    <property type="evidence" value="ECO:0007669"/>
    <property type="project" value="UniProtKB-EC"/>
</dbReference>
<feature type="domain" description="BPL/LPL catalytic" evidence="4">
    <location>
        <begin position="69"/>
        <end position="269"/>
    </location>
</feature>
<reference evidence="5 6" key="1">
    <citation type="submission" date="2021-03" db="EMBL/GenBank/DDBJ databases">
        <title>Genomic Encyclopedia of Type Strains, Phase IV (KMG-IV): sequencing the most valuable type-strain genomes for metagenomic binning, comparative biology and taxonomic classification.</title>
        <authorList>
            <person name="Goeker M."/>
        </authorList>
    </citation>
    <scope>NUCLEOTIDE SEQUENCE [LARGE SCALE GENOMIC DNA]</scope>
    <source>
        <strain evidence="5 6">DSM 27563</strain>
    </source>
</reference>
<feature type="binding site" evidence="3">
    <location>
        <begin position="92"/>
        <end position="94"/>
    </location>
    <ligand>
        <name>biotin</name>
        <dbReference type="ChEBI" id="CHEBI:57586"/>
    </ligand>
</feature>
<feature type="binding site" evidence="3">
    <location>
        <position position="117"/>
    </location>
    <ligand>
        <name>biotin</name>
        <dbReference type="ChEBI" id="CHEBI:57586"/>
    </ligand>
</feature>
<proteinExistence type="inferred from homology"/>
<evidence type="ECO:0000256" key="3">
    <source>
        <dbReference type="HAMAP-Rule" id="MF_00978"/>
    </source>
</evidence>
<dbReference type="Proteomes" id="UP001519306">
    <property type="component" value="Unassembled WGS sequence"/>
</dbReference>
<dbReference type="HAMAP" id="MF_00978">
    <property type="entry name" value="Bifunct_BirA"/>
    <property type="match status" value="1"/>
</dbReference>
<dbReference type="InterPro" id="IPR045864">
    <property type="entry name" value="aa-tRNA-synth_II/BPL/LPL"/>
</dbReference>
<dbReference type="InterPro" id="IPR003142">
    <property type="entry name" value="BPL_C"/>
</dbReference>
<dbReference type="EC" id="6.3.4.15" evidence="3"/>
<evidence type="ECO:0000259" key="4">
    <source>
        <dbReference type="PROSITE" id="PS51733"/>
    </source>
</evidence>
<comment type="catalytic activity">
    <reaction evidence="3">
        <text>biotin + L-lysyl-[protein] + ATP = N(6)-biotinyl-L-lysyl-[protein] + AMP + diphosphate + H(+)</text>
        <dbReference type="Rhea" id="RHEA:11756"/>
        <dbReference type="Rhea" id="RHEA-COMP:9752"/>
        <dbReference type="Rhea" id="RHEA-COMP:10505"/>
        <dbReference type="ChEBI" id="CHEBI:15378"/>
        <dbReference type="ChEBI" id="CHEBI:29969"/>
        <dbReference type="ChEBI" id="CHEBI:30616"/>
        <dbReference type="ChEBI" id="CHEBI:33019"/>
        <dbReference type="ChEBI" id="CHEBI:57586"/>
        <dbReference type="ChEBI" id="CHEBI:83144"/>
        <dbReference type="ChEBI" id="CHEBI:456215"/>
        <dbReference type="EC" id="6.3.4.15"/>
    </reaction>
</comment>
<dbReference type="EMBL" id="JAGGLJ010000014">
    <property type="protein sequence ID" value="MBP2025871.1"/>
    <property type="molecule type" value="Genomic_DNA"/>
</dbReference>
<evidence type="ECO:0000313" key="6">
    <source>
        <dbReference type="Proteomes" id="UP001519306"/>
    </source>
</evidence>
<name>A0ABS4KDL8_9FIRM</name>
<dbReference type="Gene3D" id="2.30.30.100">
    <property type="match status" value="1"/>
</dbReference>
<organism evidence="5 6">
    <name type="scientific">Peptoniphilus stercorisuis</name>
    <dbReference type="NCBI Taxonomy" id="1436965"/>
    <lineage>
        <taxon>Bacteria</taxon>
        <taxon>Bacillati</taxon>
        <taxon>Bacillota</taxon>
        <taxon>Tissierellia</taxon>
        <taxon>Tissierellales</taxon>
        <taxon>Peptoniphilaceae</taxon>
        <taxon>Peptoniphilus</taxon>
    </lineage>
</organism>
<keyword evidence="3" id="KW-0678">Repressor</keyword>
<dbReference type="InterPro" id="IPR036388">
    <property type="entry name" value="WH-like_DNA-bd_sf"/>
</dbReference>
<evidence type="ECO:0000313" key="5">
    <source>
        <dbReference type="EMBL" id="MBP2025871.1"/>
    </source>
</evidence>
<dbReference type="PANTHER" id="PTHR12835">
    <property type="entry name" value="BIOTIN PROTEIN LIGASE"/>
    <property type="match status" value="1"/>
</dbReference>
<evidence type="ECO:0000256" key="1">
    <source>
        <dbReference type="ARBA" id="ARBA00022598"/>
    </source>
</evidence>
<accession>A0ABS4KDL8</accession>
<dbReference type="InterPro" id="IPR004143">
    <property type="entry name" value="BPL_LPL_catalytic"/>
</dbReference>
<keyword evidence="3" id="KW-0805">Transcription regulation</keyword>
<dbReference type="InterPro" id="IPR036390">
    <property type="entry name" value="WH_DNA-bd_sf"/>
</dbReference>
<protein>
    <recommendedName>
        <fullName evidence="3">Bifunctional ligase/repressor BirA</fullName>
    </recommendedName>
    <alternativeName>
        <fullName evidence="3">Biotin--[acetyl-CoA-carboxylase] ligase</fullName>
        <ecNumber evidence="3">6.3.4.15</ecNumber>
    </alternativeName>
    <alternativeName>
        <fullName evidence="3">Biotin--protein ligase</fullName>
    </alternativeName>
    <alternativeName>
        <fullName evidence="3">Biotin-[acetyl-CoA carboxylase] synthetase</fullName>
    </alternativeName>
</protein>
<keyword evidence="2 3" id="KW-0092">Biotin</keyword>
<sequence>MSTKEIILKKLEENRDKFISGEDLATELNLSRTAIWKAVNSLKDEGFIINSSTNKGYKLDDSCDKISKYGVLFNLRDELKNSDIIVYDSIDSTNTEAKRLLYSENLKNFTILISDEQTMGRGRTGKSFASPKGTGIYISIVLFPDERFNFNAFDLITVKAAVAVVNAIKNKTNKNPEIKWVNDIFLNHKKICGILSEADADFESHEIKSVIVGIGLNFKTKDKDFGKDLKAIAGSLLKDKESSLLRNEMAAEIINEFYDSYYNLSDEEVLKIYKDNSLLLGRQVSFEKNGVKYEAKAIDINDKGNLVVELENKEIMTLLSGEVSVKGEF</sequence>
<dbReference type="SUPFAM" id="SSF46785">
    <property type="entry name" value="Winged helix' DNA-binding domain"/>
    <property type="match status" value="1"/>
</dbReference>
<keyword evidence="3" id="KW-0804">Transcription</keyword>
<keyword evidence="6" id="KW-1185">Reference proteome</keyword>
<keyword evidence="3" id="KW-0547">Nucleotide-binding</keyword>
<comment type="function">
    <text evidence="3">Acts both as a biotin--[acetyl-CoA-carboxylase] ligase and a repressor.</text>
</comment>
<dbReference type="Pfam" id="PF03099">
    <property type="entry name" value="BPL_LplA_LipB"/>
    <property type="match status" value="1"/>
</dbReference>
<dbReference type="InterPro" id="IPR030855">
    <property type="entry name" value="Bifunct_BirA"/>
</dbReference>
<evidence type="ECO:0000256" key="2">
    <source>
        <dbReference type="ARBA" id="ARBA00023267"/>
    </source>
</evidence>
<dbReference type="CDD" id="cd16442">
    <property type="entry name" value="BPL"/>
    <property type="match status" value="1"/>
</dbReference>
<dbReference type="InterPro" id="IPR013196">
    <property type="entry name" value="HTH_11"/>
</dbReference>
<keyword evidence="1 3" id="KW-0436">Ligase</keyword>
<dbReference type="Pfam" id="PF08279">
    <property type="entry name" value="HTH_11"/>
    <property type="match status" value="1"/>
</dbReference>
<dbReference type="Pfam" id="PF02237">
    <property type="entry name" value="BPL_C"/>
    <property type="match status" value="1"/>
</dbReference>
<dbReference type="NCBIfam" id="TIGR00121">
    <property type="entry name" value="birA_ligase"/>
    <property type="match status" value="1"/>
</dbReference>
<comment type="caution">
    <text evidence="5">The sequence shown here is derived from an EMBL/GenBank/DDBJ whole genome shotgun (WGS) entry which is preliminary data.</text>
</comment>
<dbReference type="InterPro" id="IPR004408">
    <property type="entry name" value="Biotin_CoA_COase_ligase"/>
</dbReference>
<feature type="binding site" evidence="3">
    <location>
        <begin position="121"/>
        <end position="123"/>
    </location>
    <ligand>
        <name>biotin</name>
        <dbReference type="ChEBI" id="CHEBI:57586"/>
    </ligand>
</feature>
<dbReference type="Gene3D" id="1.10.10.10">
    <property type="entry name" value="Winged helix-like DNA-binding domain superfamily/Winged helix DNA-binding domain"/>
    <property type="match status" value="1"/>
</dbReference>
<dbReference type="PANTHER" id="PTHR12835:SF5">
    <property type="entry name" value="BIOTIN--PROTEIN LIGASE"/>
    <property type="match status" value="1"/>
</dbReference>
<comment type="similarity">
    <text evidence="3">Belongs to the biotin--protein ligase family.</text>
</comment>
<dbReference type="Gene3D" id="3.30.930.10">
    <property type="entry name" value="Bira Bifunctional Protein, Domain 2"/>
    <property type="match status" value="1"/>
</dbReference>
<keyword evidence="3" id="KW-0238">DNA-binding</keyword>
<gene>
    <name evidence="3" type="primary">birA</name>
    <name evidence="5" type="ORF">J2Z71_001420</name>
</gene>